<dbReference type="InterPro" id="IPR058531">
    <property type="entry name" value="Baseplate_J_M"/>
</dbReference>
<dbReference type="InterPro" id="IPR058530">
    <property type="entry name" value="Baseplate_J-like_C"/>
</dbReference>
<organism evidence="5 6">
    <name type="scientific">Bergeriella denitrificans</name>
    <name type="common">Neisseria denitrificans</name>
    <dbReference type="NCBI Taxonomy" id="494"/>
    <lineage>
        <taxon>Bacteria</taxon>
        <taxon>Pseudomonadati</taxon>
        <taxon>Pseudomonadota</taxon>
        <taxon>Betaproteobacteria</taxon>
        <taxon>Neisseriales</taxon>
        <taxon>Neisseriaceae</taxon>
        <taxon>Bergeriella</taxon>
    </lineage>
</organism>
<comment type="similarity">
    <text evidence="1">Belongs to the Mu gp47/PBSX XkdT family.</text>
</comment>
<reference evidence="5 6" key="1">
    <citation type="submission" date="2018-06" db="EMBL/GenBank/DDBJ databases">
        <authorList>
            <consortium name="Pathogen Informatics"/>
            <person name="Doyle S."/>
        </authorList>
    </citation>
    <scope>NUCLEOTIDE SEQUENCE [LARGE SCALE GENOMIC DNA]</scope>
    <source>
        <strain evidence="5 6">NCTC10295</strain>
    </source>
</reference>
<feature type="domain" description="Baseplate J-like C-terminal" evidence="4">
    <location>
        <begin position="264"/>
        <end position="346"/>
    </location>
</feature>
<evidence type="ECO:0000313" key="5">
    <source>
        <dbReference type="EMBL" id="STZ76345.1"/>
    </source>
</evidence>
<sequence>MFQVPTFEEIRQAVLRDTLSLDPSADVSADSDHYVHASRLASVAVGQYEHQAWVARQIFPDTADTEYLERHAALRGLTRRNASPADGTARIRGRSGSQVARGLQIKAGDVFYTTTEAVSIARNGTAEVAVRAEEGGVAGNAADKAAQFMAAPSGVESKCTLSATGGTDSEDDASLLARLLELIRRPPAGGNRYDYRRWALSIDGVTDAQVYPLRRGYGTVDIAVISNNGLPSDATLARVQAYIDDMRPVTAKNVLVLKPEITAVPITAAVKLDGISLSQAQSAVTAAVAEYFDNLAPAQDLVVSQLEAVISNVAGIRDRRLTAPAANRSADVREKIEWFKPGKITLTVMP</sequence>
<feature type="domain" description="Baseplate J-like central" evidence="3">
    <location>
        <begin position="187"/>
        <end position="256"/>
    </location>
</feature>
<dbReference type="EMBL" id="UGQS01000002">
    <property type="protein sequence ID" value="STZ76345.1"/>
    <property type="molecule type" value="Genomic_DNA"/>
</dbReference>
<dbReference type="InterPro" id="IPR006949">
    <property type="entry name" value="Barrel_Baseplate_J-like"/>
</dbReference>
<feature type="domain" description="Baseplate protein J-like barrel" evidence="2">
    <location>
        <begin position="88"/>
        <end position="165"/>
    </location>
</feature>
<dbReference type="Proteomes" id="UP000254651">
    <property type="component" value="Unassembled WGS sequence"/>
</dbReference>
<gene>
    <name evidence="5" type="ORF">NCTC10295_01106</name>
</gene>
<dbReference type="Pfam" id="PF26079">
    <property type="entry name" value="Baseplate_J_C"/>
    <property type="match status" value="1"/>
</dbReference>
<name>A0A378UGC2_BERDE</name>
<dbReference type="InterPro" id="IPR052399">
    <property type="entry name" value="Phage_Baseplate_Assmbl_Protein"/>
</dbReference>
<dbReference type="RefSeq" id="WP_066076165.1">
    <property type="nucleotide sequence ID" value="NZ_CP181246.1"/>
</dbReference>
<evidence type="ECO:0000259" key="4">
    <source>
        <dbReference type="Pfam" id="PF26079"/>
    </source>
</evidence>
<dbReference type="AlphaFoldDB" id="A0A378UGC2"/>
<dbReference type="Pfam" id="PF26078">
    <property type="entry name" value="Baseplate_J_M"/>
    <property type="match status" value="1"/>
</dbReference>
<dbReference type="PANTHER" id="PTHR37829">
    <property type="entry name" value="PHAGE-LIKE ELEMENT PBSX PROTEIN XKDT"/>
    <property type="match status" value="1"/>
</dbReference>
<dbReference type="PANTHER" id="PTHR37829:SF3">
    <property type="entry name" value="PROTEIN JAYE-RELATED"/>
    <property type="match status" value="1"/>
</dbReference>
<evidence type="ECO:0000259" key="3">
    <source>
        <dbReference type="Pfam" id="PF26078"/>
    </source>
</evidence>
<evidence type="ECO:0000313" key="6">
    <source>
        <dbReference type="Proteomes" id="UP000254651"/>
    </source>
</evidence>
<keyword evidence="6" id="KW-1185">Reference proteome</keyword>
<accession>A0A378UGC2</accession>
<proteinExistence type="inferred from homology"/>
<evidence type="ECO:0000256" key="1">
    <source>
        <dbReference type="ARBA" id="ARBA00038087"/>
    </source>
</evidence>
<protein>
    <submittedName>
        <fullName evidence="5">Baseplate J-like protein</fullName>
    </submittedName>
</protein>
<dbReference type="Pfam" id="PF04865">
    <property type="entry name" value="Baseplate_J"/>
    <property type="match status" value="1"/>
</dbReference>
<evidence type="ECO:0000259" key="2">
    <source>
        <dbReference type="Pfam" id="PF04865"/>
    </source>
</evidence>